<reference evidence="2" key="1">
    <citation type="submission" date="2022-11" db="UniProtKB">
        <authorList>
            <consortium name="WormBaseParasite"/>
        </authorList>
    </citation>
    <scope>IDENTIFICATION</scope>
</reference>
<organism evidence="1 2">
    <name type="scientific">Plectus sambesii</name>
    <dbReference type="NCBI Taxonomy" id="2011161"/>
    <lineage>
        <taxon>Eukaryota</taxon>
        <taxon>Metazoa</taxon>
        <taxon>Ecdysozoa</taxon>
        <taxon>Nematoda</taxon>
        <taxon>Chromadorea</taxon>
        <taxon>Plectida</taxon>
        <taxon>Plectina</taxon>
        <taxon>Plectoidea</taxon>
        <taxon>Plectidae</taxon>
        <taxon>Plectus</taxon>
    </lineage>
</organism>
<dbReference type="AlphaFoldDB" id="A0A914V9U5"/>
<evidence type="ECO:0000313" key="1">
    <source>
        <dbReference type="Proteomes" id="UP000887566"/>
    </source>
</evidence>
<dbReference type="Proteomes" id="UP000887566">
    <property type="component" value="Unplaced"/>
</dbReference>
<dbReference type="PANTHER" id="PTHR19446">
    <property type="entry name" value="REVERSE TRANSCRIPTASES"/>
    <property type="match status" value="1"/>
</dbReference>
<sequence>MIALKKENGLITRTRIGIEKECKEFYMNLFASKSAISPPDIRPSSPSGIPPMLTSEVRHAIAQAATDKAPGKDGIEVELLKVGGPTLWAALAARFSKYMRELDVPKQWKESKTILLFKKGNKELLKNYRPVCLLSALYKTFTKIILNRLTRELDEQQPQEQA</sequence>
<evidence type="ECO:0000313" key="2">
    <source>
        <dbReference type="WBParaSite" id="PSAMB.scaffold17017size1212.g37131.t1"/>
    </source>
</evidence>
<dbReference type="WBParaSite" id="PSAMB.scaffold17017size1212.g37131.t1">
    <property type="protein sequence ID" value="PSAMB.scaffold17017size1212.g37131.t1"/>
    <property type="gene ID" value="PSAMB.scaffold17017size1212.g37131"/>
</dbReference>
<protein>
    <submittedName>
        <fullName evidence="2">Reverse transcriptase domain-containing protein</fullName>
    </submittedName>
</protein>
<keyword evidence="1" id="KW-1185">Reference proteome</keyword>
<accession>A0A914V9U5</accession>
<proteinExistence type="predicted"/>
<name>A0A914V9U5_9BILA</name>